<sequence>MLDIPELIWNHMDLGQHVSSARMCFLGRHLNARLNLSHETHFSHINAKVLVSRAWDSLVHLETAVVLACRRRLCAPPSSKEEICDSLVALSILEDLSLPQVIDEYFKSRKVALYSVLGVECSLPQEIIKMKPNFILPVRKQLSLVVRLISSTLEFLEFLFTSNVTGEACACGGAVNSQITSLNNWKFYDSSTFSKDRLYTHLPSDVLNFKLKSFKFSSDLSHFVQGEGQSSLIDLVQKSWDVWRDDAIQVCYKVLSESLSHVSCFETLVDLRTAILVLVHRLQICTSVVTKTGDHTSTGGYSKLFIFDIWTELLRDLFLRRLEVLFTENLENSFNEWISQLDDLLTRNSKFQKEEENEISKALLNTESFLKNPVDEGQIDWASFVWSDGMRDINIKNSISTEVVNHRETLTASANACNNEILSHLVKSNNVGLVVFCCLAHLSIPNSFPLMGNEKEQDLTSSSHMLVFLQRLISENMSSTFENVSNCVQPSNFGNTDLHRKLQVLLPELQLLCEKLNIDISNCIIKLTSNVGRDSFDIWSLVLSALGKALSGLANWITKKAYGKETINDDCTDVSLPLKISPSSCLLLSRAWYALVDCCPSIIAASIAATGQIESGCAVKPGLNNSTNSTNSVEYSSTTEGLVWANISLLRRGWDSLSQSLFQLVNRITLDSLVNATVEDKIFKEFCDSLYSMFSVTCKKTDDACINDNSESNVSFDEATVKSLLLKYANVDVMSRGIVPFEEVQLELDHSAAAAATEDVDISSTAFIQIPSQLSLPMHHMLMHIVYAMGKLMVHKSLQAPYHHLFLSKVCTAFIKVYSTIVDDLFSHRNVTTDQCPDDACLWLSDSLQKLLQARALQIIFDLKFFQRLLVSSMSKNQLDTSSRHIQSMIQGLTSRLETLVDPFDWNVCASRLNRNVANTITSTYHLYATIIGPNSFSQIETLRCSKSTVKEEPVENKATFSFLPFISGTKSKVKLNLNPLPLNSSVCVNKWSVLRTGNMYTKQI</sequence>
<dbReference type="AlphaFoldDB" id="A0AA85JGM6"/>
<dbReference type="GO" id="GO:0015031">
    <property type="term" value="P:protein transport"/>
    <property type="evidence" value="ECO:0007669"/>
    <property type="project" value="UniProtKB-KW"/>
</dbReference>
<comment type="similarity">
    <text evidence="2">Belongs to the COG1 family.</text>
</comment>
<evidence type="ECO:0000313" key="9">
    <source>
        <dbReference type="WBParaSite" id="TREG1_19430.2"/>
    </source>
</evidence>
<proteinExistence type="inferred from homology"/>
<evidence type="ECO:0000313" key="8">
    <source>
        <dbReference type="Proteomes" id="UP000050795"/>
    </source>
</evidence>
<keyword evidence="4" id="KW-0813">Transport</keyword>
<dbReference type="GO" id="GO:0017119">
    <property type="term" value="C:Golgi transport complex"/>
    <property type="evidence" value="ECO:0007669"/>
    <property type="project" value="InterPro"/>
</dbReference>
<dbReference type="PANTHER" id="PTHR31658">
    <property type="entry name" value="CONSERVED OLIGOMERIC GOLGI COMPLEX SUBUNIT 1"/>
    <property type="match status" value="1"/>
</dbReference>
<evidence type="ECO:0000256" key="2">
    <source>
        <dbReference type="ARBA" id="ARBA00006653"/>
    </source>
</evidence>
<organism evidence="8 9">
    <name type="scientific">Trichobilharzia regenti</name>
    <name type="common">Nasal bird schistosome</name>
    <dbReference type="NCBI Taxonomy" id="157069"/>
    <lineage>
        <taxon>Eukaryota</taxon>
        <taxon>Metazoa</taxon>
        <taxon>Spiralia</taxon>
        <taxon>Lophotrochozoa</taxon>
        <taxon>Platyhelminthes</taxon>
        <taxon>Trematoda</taxon>
        <taxon>Digenea</taxon>
        <taxon>Strigeidida</taxon>
        <taxon>Schistosomatoidea</taxon>
        <taxon>Schistosomatidae</taxon>
        <taxon>Trichobilharzia</taxon>
    </lineage>
</organism>
<evidence type="ECO:0000256" key="7">
    <source>
        <dbReference type="ARBA" id="ARBA00023136"/>
    </source>
</evidence>
<reference evidence="9" key="2">
    <citation type="submission" date="2023-11" db="UniProtKB">
        <authorList>
            <consortium name="WormBaseParasite"/>
        </authorList>
    </citation>
    <scope>IDENTIFICATION</scope>
</reference>
<dbReference type="WBParaSite" id="TREG1_19430.2">
    <property type="protein sequence ID" value="TREG1_19430.2"/>
    <property type="gene ID" value="TREG1_19430"/>
</dbReference>
<evidence type="ECO:0000256" key="5">
    <source>
        <dbReference type="ARBA" id="ARBA00022927"/>
    </source>
</evidence>
<evidence type="ECO:0000256" key="3">
    <source>
        <dbReference type="ARBA" id="ARBA00020978"/>
    </source>
</evidence>
<dbReference type="InterPro" id="IPR033370">
    <property type="entry name" value="COG1"/>
</dbReference>
<keyword evidence="8" id="KW-1185">Reference proteome</keyword>
<keyword evidence="6" id="KW-0333">Golgi apparatus</keyword>
<dbReference type="GO" id="GO:0000139">
    <property type="term" value="C:Golgi membrane"/>
    <property type="evidence" value="ECO:0007669"/>
    <property type="project" value="UniProtKB-SubCell"/>
</dbReference>
<keyword evidence="7" id="KW-0472">Membrane</keyword>
<comment type="subcellular location">
    <subcellularLocation>
        <location evidence="1">Golgi apparatus membrane</location>
        <topology evidence="1">Peripheral membrane protein</topology>
    </subcellularLocation>
</comment>
<evidence type="ECO:0000256" key="6">
    <source>
        <dbReference type="ARBA" id="ARBA00023034"/>
    </source>
</evidence>
<accession>A0AA85JGM6</accession>
<protein>
    <recommendedName>
        <fullName evidence="3">Conserved oligomeric Golgi complex subunit 1</fullName>
    </recommendedName>
</protein>
<evidence type="ECO:0000256" key="1">
    <source>
        <dbReference type="ARBA" id="ARBA00004395"/>
    </source>
</evidence>
<dbReference type="GO" id="GO:0006891">
    <property type="term" value="P:intra-Golgi vesicle-mediated transport"/>
    <property type="evidence" value="ECO:0007669"/>
    <property type="project" value="InterPro"/>
</dbReference>
<dbReference type="Proteomes" id="UP000050795">
    <property type="component" value="Unassembled WGS sequence"/>
</dbReference>
<evidence type="ECO:0000256" key="4">
    <source>
        <dbReference type="ARBA" id="ARBA00022448"/>
    </source>
</evidence>
<name>A0AA85JGM6_TRIRE</name>
<keyword evidence="5" id="KW-0653">Protein transport</keyword>
<dbReference type="PANTHER" id="PTHR31658:SF0">
    <property type="entry name" value="CONSERVED OLIGOMERIC GOLGI COMPLEX SUBUNIT 1"/>
    <property type="match status" value="1"/>
</dbReference>
<reference evidence="8" key="1">
    <citation type="submission" date="2022-06" db="EMBL/GenBank/DDBJ databases">
        <authorList>
            <person name="Berger JAMES D."/>
            <person name="Berger JAMES D."/>
        </authorList>
    </citation>
    <scope>NUCLEOTIDE SEQUENCE [LARGE SCALE GENOMIC DNA]</scope>
</reference>